<protein>
    <submittedName>
        <fullName evidence="4">Uncharacterized protein</fullName>
    </submittedName>
</protein>
<dbReference type="RefSeq" id="XP_017022916.1">
    <property type="nucleotide sequence ID" value="XM_017167427.2"/>
</dbReference>
<evidence type="ECO:0000256" key="2">
    <source>
        <dbReference type="SAM" id="SignalP"/>
    </source>
</evidence>
<dbReference type="InterPro" id="IPR006631">
    <property type="entry name" value="DM4_12"/>
</dbReference>
<dbReference type="PANTHER" id="PTHR21398:SF22">
    <property type="entry name" value="IP12060P-RELATED"/>
    <property type="match status" value="1"/>
</dbReference>
<dbReference type="SMART" id="SM00718">
    <property type="entry name" value="DM4_12"/>
    <property type="match status" value="1"/>
</dbReference>
<accession>A0A6P4IJI8</accession>
<name>A0A6P4IJI8_DROKI</name>
<sequence length="226" mass="25051">MGALSWEFLWGLVLVLSLELVQCFLVFPRQGSFGLLAAVAVPLDLSPKTVYMAFNFESNYALPSNDSYNQWIDRWQLYEPFMGVPGNVTPINARQQASEDLVTQEENKEEEGAEVRRRSVGSPPPFRRRDFYLGIMNYLSHYGFNGSACLLRVICEVSEAPLDAHNGLVGSLFQILFMPTTSAAEEELQHVDALYEATDAGTRGLGCSDYVANCGHSALDLISVVL</sequence>
<proteinExistence type="predicted"/>
<dbReference type="OrthoDB" id="6340174at2759"/>
<feature type="region of interest" description="Disordered" evidence="1">
    <location>
        <begin position="96"/>
        <end position="121"/>
    </location>
</feature>
<evidence type="ECO:0000313" key="4">
    <source>
        <dbReference type="RefSeq" id="XP_017022916.1"/>
    </source>
</evidence>
<dbReference type="PANTHER" id="PTHR21398">
    <property type="entry name" value="AGAP007094-PA"/>
    <property type="match status" value="1"/>
</dbReference>
<reference evidence="4" key="1">
    <citation type="submission" date="2025-08" db="UniProtKB">
        <authorList>
            <consortium name="RefSeq"/>
        </authorList>
    </citation>
    <scope>IDENTIFICATION</scope>
    <source>
        <strain evidence="4">14028-0561.14</strain>
        <tissue evidence="4">Whole fly</tissue>
    </source>
</reference>
<gene>
    <name evidence="4" type="primary">LOC108075146</name>
</gene>
<dbReference type="GeneID" id="108075146"/>
<evidence type="ECO:0000256" key="1">
    <source>
        <dbReference type="SAM" id="MobiDB-lite"/>
    </source>
</evidence>
<evidence type="ECO:0000313" key="3">
    <source>
        <dbReference type="Proteomes" id="UP001652661"/>
    </source>
</evidence>
<keyword evidence="3" id="KW-1185">Reference proteome</keyword>
<dbReference type="OMA" id="MAFNFES"/>
<dbReference type="Pfam" id="PF07841">
    <property type="entry name" value="DM4_12"/>
    <property type="match status" value="1"/>
</dbReference>
<organism evidence="3 4">
    <name type="scientific">Drosophila kikkawai</name>
    <name type="common">Fruit fly</name>
    <dbReference type="NCBI Taxonomy" id="30033"/>
    <lineage>
        <taxon>Eukaryota</taxon>
        <taxon>Metazoa</taxon>
        <taxon>Ecdysozoa</taxon>
        <taxon>Arthropoda</taxon>
        <taxon>Hexapoda</taxon>
        <taxon>Insecta</taxon>
        <taxon>Pterygota</taxon>
        <taxon>Neoptera</taxon>
        <taxon>Endopterygota</taxon>
        <taxon>Diptera</taxon>
        <taxon>Brachycera</taxon>
        <taxon>Muscomorpha</taxon>
        <taxon>Ephydroidea</taxon>
        <taxon>Drosophilidae</taxon>
        <taxon>Drosophila</taxon>
        <taxon>Sophophora</taxon>
    </lineage>
</organism>
<keyword evidence="2" id="KW-0732">Signal</keyword>
<dbReference type="Proteomes" id="UP001652661">
    <property type="component" value="Chromosome 3L"/>
</dbReference>
<feature type="chain" id="PRO_5028289865" evidence="2">
    <location>
        <begin position="24"/>
        <end position="226"/>
    </location>
</feature>
<dbReference type="AlphaFoldDB" id="A0A6P4IJI8"/>
<feature type="signal peptide" evidence="2">
    <location>
        <begin position="1"/>
        <end position="23"/>
    </location>
</feature>